<proteinExistence type="predicted"/>
<sequence length="72" mass="8616">MFYDTKNLDGNSFIPAEDYCEFDSAEDLLEKAYFFLRDEKEHMVIAKYGRKNNERYSLHNRIIDLLASLQMK</sequence>
<protein>
    <submittedName>
        <fullName evidence="1">Uncharacterized protein</fullName>
    </submittedName>
</protein>
<gene>
    <name evidence="1" type="ORF">SAMN05216366_10568</name>
</gene>
<dbReference type="OrthoDB" id="7019976at2"/>
<name>A0A1H0PJD0_SELRU</name>
<organism evidence="1 2">
    <name type="scientific">Selenomonas ruminantium</name>
    <dbReference type="NCBI Taxonomy" id="971"/>
    <lineage>
        <taxon>Bacteria</taxon>
        <taxon>Bacillati</taxon>
        <taxon>Bacillota</taxon>
        <taxon>Negativicutes</taxon>
        <taxon>Selenomonadales</taxon>
        <taxon>Selenomonadaceae</taxon>
        <taxon>Selenomonas</taxon>
    </lineage>
</organism>
<evidence type="ECO:0000313" key="2">
    <source>
        <dbReference type="Proteomes" id="UP000182412"/>
    </source>
</evidence>
<dbReference type="Proteomes" id="UP000182412">
    <property type="component" value="Unassembled WGS sequence"/>
</dbReference>
<accession>A0A1H0PJD0</accession>
<reference evidence="1 2" key="1">
    <citation type="submission" date="2016-10" db="EMBL/GenBank/DDBJ databases">
        <authorList>
            <person name="de Groot N.N."/>
        </authorList>
    </citation>
    <scope>NUCLEOTIDE SEQUENCE [LARGE SCALE GENOMIC DNA]</scope>
    <source>
        <strain evidence="1 2">S137</strain>
    </source>
</reference>
<dbReference type="AlphaFoldDB" id="A0A1H0PJD0"/>
<evidence type="ECO:0000313" key="1">
    <source>
        <dbReference type="EMBL" id="SDP05114.1"/>
    </source>
</evidence>
<dbReference type="EMBL" id="FNJQ01000005">
    <property type="protein sequence ID" value="SDP05114.1"/>
    <property type="molecule type" value="Genomic_DNA"/>
</dbReference>